<accession>A0AAW1T5A4</accession>
<dbReference type="Gene3D" id="3.40.50.1240">
    <property type="entry name" value="Phosphoglycerate mutase-like"/>
    <property type="match status" value="1"/>
</dbReference>
<dbReference type="InterPro" id="IPR013078">
    <property type="entry name" value="His_Pase_superF_clade-1"/>
</dbReference>
<evidence type="ECO:0000313" key="1">
    <source>
        <dbReference type="EMBL" id="KAK9863761.1"/>
    </source>
</evidence>
<name>A0AAW1T5A4_9CHLO</name>
<dbReference type="SMART" id="SM00855">
    <property type="entry name" value="PGAM"/>
    <property type="match status" value="1"/>
</dbReference>
<dbReference type="SUPFAM" id="SSF53254">
    <property type="entry name" value="Phosphoglycerate mutase-like"/>
    <property type="match status" value="1"/>
</dbReference>
<dbReference type="Pfam" id="PF00300">
    <property type="entry name" value="His_Phos_1"/>
    <property type="match status" value="1"/>
</dbReference>
<dbReference type="PANTHER" id="PTHR16469">
    <property type="entry name" value="UBIQUITIN-ASSOCIATED AND SH3 DOMAIN-CONTAINING BA-RELATED"/>
    <property type="match status" value="1"/>
</dbReference>
<proteinExistence type="predicted"/>
<dbReference type="Proteomes" id="UP001485043">
    <property type="component" value="Unassembled WGS sequence"/>
</dbReference>
<comment type="caution">
    <text evidence="1">The sequence shown here is derived from an EMBL/GenBank/DDBJ whole genome shotgun (WGS) entry which is preliminary data.</text>
</comment>
<gene>
    <name evidence="1" type="ORF">WJX84_000138</name>
</gene>
<dbReference type="PANTHER" id="PTHR16469:SF27">
    <property type="entry name" value="UBIQUITIN-ASSOCIATED AND SH3 DOMAIN-CONTAINING BA-RELATED"/>
    <property type="match status" value="1"/>
</dbReference>
<protein>
    <recommendedName>
        <fullName evidence="3">Histidine phosphatase family protein</fullName>
    </recommendedName>
</protein>
<evidence type="ECO:0000313" key="2">
    <source>
        <dbReference type="Proteomes" id="UP001485043"/>
    </source>
</evidence>
<dbReference type="AlphaFoldDB" id="A0AAW1T5A4"/>
<dbReference type="InterPro" id="IPR051710">
    <property type="entry name" value="Phosphatase_SH3-domain"/>
</dbReference>
<sequence length="210" mass="23535">MPSTRVLLARHGERVDLVDNEWTRTAERPHDAPLTETGLHQARKLGERLKHEGIDRIYASPFLRTVQTAAQVASVIQMPICIENGLCEPLLNRLFPETFAGFNHPELLAKDMPCIDRSYQPLRKPQHPESYSSAQRRCGEVVRALAERHPGQSILLVTHGLCLEYMATALVTSEGMSFSMPYCCLTECIRGGQGSSSHWQYGCKLDASFL</sequence>
<keyword evidence="2" id="KW-1185">Reference proteome</keyword>
<dbReference type="EMBL" id="JALJOV010000432">
    <property type="protein sequence ID" value="KAK9863761.1"/>
    <property type="molecule type" value="Genomic_DNA"/>
</dbReference>
<reference evidence="1 2" key="1">
    <citation type="journal article" date="2024" name="Nat. Commun.">
        <title>Phylogenomics reveals the evolutionary origins of lichenization in chlorophyte algae.</title>
        <authorList>
            <person name="Puginier C."/>
            <person name="Libourel C."/>
            <person name="Otte J."/>
            <person name="Skaloud P."/>
            <person name="Haon M."/>
            <person name="Grisel S."/>
            <person name="Petersen M."/>
            <person name="Berrin J.G."/>
            <person name="Delaux P.M."/>
            <person name="Dal Grande F."/>
            <person name="Keller J."/>
        </authorList>
    </citation>
    <scope>NUCLEOTIDE SEQUENCE [LARGE SCALE GENOMIC DNA]</scope>
    <source>
        <strain evidence="1 2">SAG 2523</strain>
    </source>
</reference>
<dbReference type="CDD" id="cd07067">
    <property type="entry name" value="HP_PGM_like"/>
    <property type="match status" value="1"/>
</dbReference>
<evidence type="ECO:0008006" key="3">
    <source>
        <dbReference type="Google" id="ProtNLM"/>
    </source>
</evidence>
<organism evidence="1 2">
    <name type="scientific">Apatococcus fuscideae</name>
    <dbReference type="NCBI Taxonomy" id="2026836"/>
    <lineage>
        <taxon>Eukaryota</taxon>
        <taxon>Viridiplantae</taxon>
        <taxon>Chlorophyta</taxon>
        <taxon>core chlorophytes</taxon>
        <taxon>Trebouxiophyceae</taxon>
        <taxon>Chlorellales</taxon>
        <taxon>Chlorellaceae</taxon>
        <taxon>Apatococcus</taxon>
    </lineage>
</organism>
<dbReference type="InterPro" id="IPR029033">
    <property type="entry name" value="His_PPase_superfam"/>
</dbReference>